<accession>A0A6C0KMG3</accession>
<dbReference type="EMBL" id="MN740916">
    <property type="protein sequence ID" value="QHU17534.1"/>
    <property type="molecule type" value="Genomic_DNA"/>
</dbReference>
<name>A0A6C0KMG3_9ZZZZ</name>
<organism evidence="1">
    <name type="scientific">viral metagenome</name>
    <dbReference type="NCBI Taxonomy" id="1070528"/>
    <lineage>
        <taxon>unclassified sequences</taxon>
        <taxon>metagenomes</taxon>
        <taxon>organismal metagenomes</taxon>
    </lineage>
</organism>
<reference evidence="1" key="1">
    <citation type="journal article" date="2020" name="Nature">
        <title>Giant virus diversity and host interactions through global metagenomics.</title>
        <authorList>
            <person name="Schulz F."/>
            <person name="Roux S."/>
            <person name="Paez-Espino D."/>
            <person name="Jungbluth S."/>
            <person name="Walsh D.A."/>
            <person name="Denef V.J."/>
            <person name="McMahon K.D."/>
            <person name="Konstantinidis K.T."/>
            <person name="Eloe-Fadrosh E.A."/>
            <person name="Kyrpides N.C."/>
            <person name="Woyke T."/>
        </authorList>
    </citation>
    <scope>NUCLEOTIDE SEQUENCE</scope>
    <source>
        <strain evidence="1">GVMAG-S-3300012919-55</strain>
    </source>
</reference>
<sequence length="218" mass="26452">MPRYRKWVVAHEDEEWRNDSLTDKHTYDNMFSSYASNIHEMKEKYVTFMDLFRKFDIYTTRFNSHTYMLNQRYKENHEISGSLYSTMLPFPKNTIDEKYLFILDMNNTTNQIMGIGFLKNCLAKDQNLHIYDDPAFNNYIYKSLFYISIHENTEFEPSWNEFIETEFNRRLFYGKTHLKRGGSFSRFPMKTMKSIHLKFLLSLFVILNPNQFNEIVNY</sequence>
<evidence type="ECO:0000313" key="1">
    <source>
        <dbReference type="EMBL" id="QHU17534.1"/>
    </source>
</evidence>
<dbReference type="AlphaFoldDB" id="A0A6C0KMG3"/>
<protein>
    <submittedName>
        <fullName evidence="1">Uncharacterized protein</fullName>
    </submittedName>
</protein>
<proteinExistence type="predicted"/>